<evidence type="ECO:0000313" key="3">
    <source>
        <dbReference type="Proteomes" id="UP001143480"/>
    </source>
</evidence>
<reference evidence="2" key="2">
    <citation type="submission" date="2023-01" db="EMBL/GenBank/DDBJ databases">
        <authorList>
            <person name="Sun Q."/>
            <person name="Evtushenko L."/>
        </authorList>
    </citation>
    <scope>NUCLEOTIDE SEQUENCE</scope>
    <source>
        <strain evidence="2">VKM Ac-1321</strain>
    </source>
</reference>
<accession>A0A9W6KNP6</accession>
<evidence type="ECO:0000313" key="2">
    <source>
        <dbReference type="EMBL" id="GLL04778.1"/>
    </source>
</evidence>
<dbReference type="InterPro" id="IPR045361">
    <property type="entry name" value="CIS_tube_prot_N"/>
</dbReference>
<keyword evidence="3" id="KW-1185">Reference proteome</keyword>
<reference evidence="2" key="1">
    <citation type="journal article" date="2014" name="Int. J. Syst. Evol. Microbiol.">
        <title>Complete genome sequence of Corynebacterium casei LMG S-19264T (=DSM 44701T), isolated from a smear-ripened cheese.</title>
        <authorList>
            <consortium name="US DOE Joint Genome Institute (JGI-PGF)"/>
            <person name="Walter F."/>
            <person name="Albersmeier A."/>
            <person name="Kalinowski J."/>
            <person name="Ruckert C."/>
        </authorList>
    </citation>
    <scope>NUCLEOTIDE SEQUENCE</scope>
    <source>
        <strain evidence="2">VKM Ac-1321</strain>
    </source>
</reference>
<comment type="caution">
    <text evidence="2">The sequence shown here is derived from an EMBL/GenBank/DDBJ whole genome shotgun (WGS) entry which is preliminary data.</text>
</comment>
<gene>
    <name evidence="2" type="ORF">GCM10017581_065250</name>
</gene>
<dbReference type="Proteomes" id="UP001143480">
    <property type="component" value="Unassembled WGS sequence"/>
</dbReference>
<protein>
    <submittedName>
        <fullName evidence="2">Peptidase M23</fullName>
    </submittedName>
</protein>
<evidence type="ECO:0000259" key="1">
    <source>
        <dbReference type="Pfam" id="PF19266"/>
    </source>
</evidence>
<organism evidence="2 3">
    <name type="scientific">Dactylosporangium matsuzakiense</name>
    <dbReference type="NCBI Taxonomy" id="53360"/>
    <lineage>
        <taxon>Bacteria</taxon>
        <taxon>Bacillati</taxon>
        <taxon>Actinomycetota</taxon>
        <taxon>Actinomycetes</taxon>
        <taxon>Micromonosporales</taxon>
        <taxon>Micromonosporaceae</taxon>
        <taxon>Dactylosporangium</taxon>
    </lineage>
</organism>
<dbReference type="EMBL" id="BSFP01000050">
    <property type="protein sequence ID" value="GLL04778.1"/>
    <property type="molecule type" value="Genomic_DNA"/>
</dbReference>
<dbReference type="RefSeq" id="WP_261958602.1">
    <property type="nucleotide sequence ID" value="NZ_BAAAXA010000001.1"/>
</dbReference>
<feature type="domain" description="Contractile injection system tube protein N-terminal" evidence="1">
    <location>
        <begin position="12"/>
        <end position="150"/>
    </location>
</feature>
<name>A0A9W6KNP6_9ACTN</name>
<dbReference type="AlphaFoldDB" id="A0A9W6KNP6"/>
<dbReference type="Pfam" id="PF19266">
    <property type="entry name" value="CIS_tube"/>
    <property type="match status" value="1"/>
</dbReference>
<sequence>MERVAFIIDATGERIDCLLNPETFEVRRLAGVRTPAAGNEPIVGRGQADDPVRFTGGGRTELLLDMVFDVGLVESGGAPQDVRALTARLWNLAENTAHELGAGRPPLIRLVWGKSWNVPCVVSAIAERFDAFNAGGAPGRSWIRLKLLRVGEPAGSAACSFDEELTRTATANGDTDRPAALEAIGDGGTSDGRPGTARIDLLAADALGSPMRWRELAAHNDVDDPLAVRAGTVLAVPSAGSRS</sequence>
<proteinExistence type="predicted"/>